<sequence length="132" mass="14542">MSPLELIRDAETLAEMTLGETLVAGVQIALVGMIVVFSILFLLMVSIKIMERLVNGNDSDRPTKKAKPDPDKDPGGKPKPEQDSLDPEILAVITASIQSFYGPDKKFKILRVKDHQENISAWGQQARGGRKK</sequence>
<gene>
    <name evidence="8" type="ORF">I0Q91_13630</name>
</gene>
<dbReference type="GO" id="GO:0015081">
    <property type="term" value="F:sodium ion transmembrane transporter activity"/>
    <property type="evidence" value="ECO:0007669"/>
    <property type="project" value="InterPro"/>
</dbReference>
<protein>
    <submittedName>
        <fullName evidence="8">OadG family protein</fullName>
    </submittedName>
</protein>
<evidence type="ECO:0000256" key="3">
    <source>
        <dbReference type="ARBA" id="ARBA00022692"/>
    </source>
</evidence>
<evidence type="ECO:0000256" key="1">
    <source>
        <dbReference type="ARBA" id="ARBA00004236"/>
    </source>
</evidence>
<evidence type="ECO:0000256" key="2">
    <source>
        <dbReference type="ARBA" id="ARBA00022475"/>
    </source>
</evidence>
<reference evidence="8" key="1">
    <citation type="submission" date="2020-11" db="EMBL/GenBank/DDBJ databases">
        <title>Halonatronomonas betainensis gen. nov., sp. nov. a novel haloalkaliphilic representative of the family Halanaerobiacae capable of betaine degradation.</title>
        <authorList>
            <person name="Boltyanskaya Y."/>
            <person name="Kevbrin V."/>
            <person name="Detkova E."/>
            <person name="Grouzdev D.S."/>
            <person name="Koziaeva V."/>
            <person name="Zhilina T."/>
        </authorList>
    </citation>
    <scope>NUCLEOTIDE SEQUENCE</scope>
    <source>
        <strain evidence="8">Z-7014</strain>
    </source>
</reference>
<evidence type="ECO:0000313" key="9">
    <source>
        <dbReference type="Proteomes" id="UP000621436"/>
    </source>
</evidence>
<dbReference type="Pfam" id="PF04277">
    <property type="entry name" value="OAD_gamma"/>
    <property type="match status" value="1"/>
</dbReference>
<keyword evidence="9" id="KW-1185">Reference proteome</keyword>
<comment type="subcellular location">
    <subcellularLocation>
        <location evidence="1">Cell membrane</location>
    </subcellularLocation>
</comment>
<feature type="transmembrane region" description="Helical" evidence="7">
    <location>
        <begin position="22"/>
        <end position="45"/>
    </location>
</feature>
<keyword evidence="4 7" id="KW-1133">Transmembrane helix</keyword>
<feature type="region of interest" description="Disordered" evidence="6">
    <location>
        <begin position="56"/>
        <end position="85"/>
    </location>
</feature>
<evidence type="ECO:0000313" key="8">
    <source>
        <dbReference type="EMBL" id="MBF8438128.1"/>
    </source>
</evidence>
<dbReference type="InterPro" id="IPR005899">
    <property type="entry name" value="Na_pump_deCOase"/>
</dbReference>
<evidence type="ECO:0000256" key="6">
    <source>
        <dbReference type="SAM" id="MobiDB-lite"/>
    </source>
</evidence>
<dbReference type="Proteomes" id="UP000621436">
    <property type="component" value="Unassembled WGS sequence"/>
</dbReference>
<dbReference type="GO" id="GO:0036376">
    <property type="term" value="P:sodium ion export across plasma membrane"/>
    <property type="evidence" value="ECO:0007669"/>
    <property type="project" value="InterPro"/>
</dbReference>
<evidence type="ECO:0000256" key="5">
    <source>
        <dbReference type="ARBA" id="ARBA00023136"/>
    </source>
</evidence>
<dbReference type="GO" id="GO:0005886">
    <property type="term" value="C:plasma membrane"/>
    <property type="evidence" value="ECO:0007669"/>
    <property type="project" value="UniProtKB-SubCell"/>
</dbReference>
<evidence type="ECO:0000256" key="7">
    <source>
        <dbReference type="SAM" id="Phobius"/>
    </source>
</evidence>
<dbReference type="EMBL" id="JADPIE010000010">
    <property type="protein sequence ID" value="MBF8438128.1"/>
    <property type="molecule type" value="Genomic_DNA"/>
</dbReference>
<keyword evidence="2" id="KW-1003">Cell membrane</keyword>
<feature type="compositionally biased region" description="Basic and acidic residues" evidence="6">
    <location>
        <begin position="58"/>
        <end position="82"/>
    </location>
</feature>
<name>A0A931B0F4_9FIRM</name>
<keyword evidence="5 7" id="KW-0472">Membrane</keyword>
<dbReference type="RefSeq" id="WP_270455228.1">
    <property type="nucleotide sequence ID" value="NZ_JADPIE010000010.1"/>
</dbReference>
<accession>A0A931B0F4</accession>
<dbReference type="AlphaFoldDB" id="A0A931B0F4"/>
<keyword evidence="3 7" id="KW-0812">Transmembrane</keyword>
<evidence type="ECO:0000256" key="4">
    <source>
        <dbReference type="ARBA" id="ARBA00022989"/>
    </source>
</evidence>
<dbReference type="NCBIfam" id="TIGR01195">
    <property type="entry name" value="oadG_fam"/>
    <property type="match status" value="1"/>
</dbReference>
<comment type="caution">
    <text evidence="8">The sequence shown here is derived from an EMBL/GenBank/DDBJ whole genome shotgun (WGS) entry which is preliminary data.</text>
</comment>
<proteinExistence type="predicted"/>
<organism evidence="8 9">
    <name type="scientific">Halonatronomonas betaini</name>
    <dbReference type="NCBI Taxonomy" id="2778430"/>
    <lineage>
        <taxon>Bacteria</taxon>
        <taxon>Bacillati</taxon>
        <taxon>Bacillota</taxon>
        <taxon>Clostridia</taxon>
        <taxon>Halanaerobiales</taxon>
        <taxon>Halarsenatibacteraceae</taxon>
        <taxon>Halonatronomonas</taxon>
    </lineage>
</organism>